<proteinExistence type="predicted"/>
<dbReference type="SUPFAM" id="SSF102405">
    <property type="entry name" value="MCP/YpsA-like"/>
    <property type="match status" value="1"/>
</dbReference>
<feature type="domain" description="LSDAT prokaryote" evidence="1">
    <location>
        <begin position="21"/>
        <end position="199"/>
    </location>
</feature>
<dbReference type="RefSeq" id="WP_141982513.1">
    <property type="nucleotide sequence ID" value="NZ_VFPP01000001.1"/>
</dbReference>
<dbReference type="Pfam" id="PF18171">
    <property type="entry name" value="LSDAT_prok"/>
    <property type="match status" value="1"/>
</dbReference>
<name>A0A543JN97_9PSEU</name>
<dbReference type="AlphaFoldDB" id="A0A543JN97"/>
<evidence type="ECO:0000313" key="3">
    <source>
        <dbReference type="Proteomes" id="UP000316628"/>
    </source>
</evidence>
<accession>A0A543JN97</accession>
<sequence length="209" mass="21241">MDRVRVTSKAGLTAAGLPAGRPVLVLVGGAGGMAGGDLEALVPVLRDLVPLLDACGAVVVDGGTDVGVMRAVGRARAAAGGAFPLVGVAAEVAVDLDEFEPNHTHLVLVPGDAWGDESPWLADVADVVAGPEPSLTVLVNGGPITFDDAEHSLGRNRPLVVLRGSGRTADAIAESADERSTAIATSPLTTVLGFDELRAHVERVLRPGR</sequence>
<gene>
    <name evidence="2" type="ORF">FHX81_6753</name>
</gene>
<dbReference type="EMBL" id="VFPP01000001">
    <property type="protein sequence ID" value="TQM84309.1"/>
    <property type="molecule type" value="Genomic_DNA"/>
</dbReference>
<dbReference type="OrthoDB" id="582259at2"/>
<dbReference type="Gene3D" id="3.40.50.450">
    <property type="match status" value="1"/>
</dbReference>
<dbReference type="InterPro" id="IPR041482">
    <property type="entry name" value="LSDAT_prok"/>
</dbReference>
<reference evidence="2 3" key="1">
    <citation type="submission" date="2019-06" db="EMBL/GenBank/DDBJ databases">
        <title>Sequencing the genomes of 1000 actinobacteria strains.</title>
        <authorList>
            <person name="Klenk H.-P."/>
        </authorList>
    </citation>
    <scope>NUCLEOTIDE SEQUENCE [LARGE SCALE GENOMIC DNA]</scope>
    <source>
        <strain evidence="2 3">DSM 45456</strain>
    </source>
</reference>
<organism evidence="2 3">
    <name type="scientific">Saccharothrix saharensis</name>
    <dbReference type="NCBI Taxonomy" id="571190"/>
    <lineage>
        <taxon>Bacteria</taxon>
        <taxon>Bacillati</taxon>
        <taxon>Actinomycetota</taxon>
        <taxon>Actinomycetes</taxon>
        <taxon>Pseudonocardiales</taxon>
        <taxon>Pseudonocardiaceae</taxon>
        <taxon>Saccharothrix</taxon>
    </lineage>
</organism>
<evidence type="ECO:0000259" key="1">
    <source>
        <dbReference type="Pfam" id="PF18171"/>
    </source>
</evidence>
<evidence type="ECO:0000313" key="2">
    <source>
        <dbReference type="EMBL" id="TQM84309.1"/>
    </source>
</evidence>
<dbReference type="Proteomes" id="UP000316628">
    <property type="component" value="Unassembled WGS sequence"/>
</dbReference>
<keyword evidence="3" id="KW-1185">Reference proteome</keyword>
<comment type="caution">
    <text evidence="2">The sequence shown here is derived from an EMBL/GenBank/DDBJ whole genome shotgun (WGS) entry which is preliminary data.</text>
</comment>
<protein>
    <recommendedName>
        <fullName evidence="1">LSDAT prokaryote domain-containing protein</fullName>
    </recommendedName>
</protein>